<name>A0ABT6SNH6_9ACTN</name>
<dbReference type="SUPFAM" id="SSF56281">
    <property type="entry name" value="Metallo-hydrolase/oxidoreductase"/>
    <property type="match status" value="1"/>
</dbReference>
<dbReference type="InterPro" id="IPR036866">
    <property type="entry name" value="RibonucZ/Hydroxyglut_hydro"/>
</dbReference>
<gene>
    <name evidence="4" type="ORF">QIS96_34855</name>
</gene>
<accession>A0ABT6SNH6</accession>
<dbReference type="CDD" id="cd07719">
    <property type="entry name" value="arylsulfatase_AtsA-like_MBL-fold"/>
    <property type="match status" value="1"/>
</dbReference>
<dbReference type="Gene3D" id="3.60.15.10">
    <property type="entry name" value="Ribonuclease Z/Hydroxyacylglutathione hydrolase-like"/>
    <property type="match status" value="1"/>
</dbReference>
<evidence type="ECO:0000313" key="4">
    <source>
        <dbReference type="EMBL" id="MDI3408983.1"/>
    </source>
</evidence>
<keyword evidence="1" id="KW-0540">Nuclease</keyword>
<dbReference type="PANTHER" id="PTHR46018:SF2">
    <property type="entry name" value="ZINC PHOSPHODIESTERASE ELAC PROTEIN 1"/>
    <property type="match status" value="1"/>
</dbReference>
<comment type="caution">
    <text evidence="4">The sequence shown here is derived from an EMBL/GenBank/DDBJ whole genome shotgun (WGS) entry which is preliminary data.</text>
</comment>
<dbReference type="RefSeq" id="WP_282546859.1">
    <property type="nucleotide sequence ID" value="NZ_JASCIQ010000056.1"/>
</dbReference>
<evidence type="ECO:0000256" key="2">
    <source>
        <dbReference type="ARBA" id="ARBA00022801"/>
    </source>
</evidence>
<dbReference type="Proteomes" id="UP001223978">
    <property type="component" value="Unassembled WGS sequence"/>
</dbReference>
<evidence type="ECO:0000259" key="3">
    <source>
        <dbReference type="Pfam" id="PF12706"/>
    </source>
</evidence>
<evidence type="ECO:0000313" key="5">
    <source>
        <dbReference type="Proteomes" id="UP001223978"/>
    </source>
</evidence>
<dbReference type="InterPro" id="IPR044094">
    <property type="entry name" value="AtsA-like_MBL-fold"/>
</dbReference>
<dbReference type="EMBL" id="JASCIQ010000056">
    <property type="protein sequence ID" value="MDI3408983.1"/>
    <property type="molecule type" value="Genomic_DNA"/>
</dbReference>
<dbReference type="Pfam" id="PF12706">
    <property type="entry name" value="Lactamase_B_2"/>
    <property type="match status" value="1"/>
</dbReference>
<keyword evidence="1" id="KW-0255">Endonuclease</keyword>
<dbReference type="PANTHER" id="PTHR46018">
    <property type="entry name" value="ZINC PHOSPHODIESTERASE ELAC PROTEIN 1"/>
    <property type="match status" value="1"/>
</dbReference>
<keyword evidence="5" id="KW-1185">Reference proteome</keyword>
<proteinExistence type="predicted"/>
<reference evidence="4 5" key="1">
    <citation type="submission" date="2023-05" db="EMBL/GenBank/DDBJ databases">
        <title>Draft genome sequence of Streptomyces sp. B-S-A6 isolated from a cave soil in Thailand.</title>
        <authorList>
            <person name="Chamroensaksri N."/>
            <person name="Muangham S."/>
        </authorList>
    </citation>
    <scope>NUCLEOTIDE SEQUENCE [LARGE SCALE GENOMIC DNA]</scope>
    <source>
        <strain evidence="4 5">B-S-A6</strain>
    </source>
</reference>
<feature type="domain" description="Metallo-beta-lactamase" evidence="3">
    <location>
        <begin position="35"/>
        <end position="246"/>
    </location>
</feature>
<sequence>MSTQLTLLGTAAGPAPKRTRSAPAQVIVVNGASYVVDCGNGVARQLALAGVPLSSLRGVFITHHHSDHNADYGNLFLLAWAANLERRVPAYGPPPLTRMTEQFLAMNRFDIDTRIADEGLPPLGDLIAPSEITEARVVHEDENVRVTATLVHHPPIATALAYRFDTADRSIVISGDTAPSENLIRLASGADVLVHEVMYLPAVDAMVAEFNGKTLRQHLLASHTDVDRVGRIAQEAGVRTLVLSHFVPTDVDIPDETWRKHASHGFDGDVVVGHDLLTL</sequence>
<dbReference type="InterPro" id="IPR001279">
    <property type="entry name" value="Metallo-B-lactamas"/>
</dbReference>
<evidence type="ECO:0000256" key="1">
    <source>
        <dbReference type="ARBA" id="ARBA00022759"/>
    </source>
</evidence>
<keyword evidence="2" id="KW-0378">Hydrolase</keyword>
<organism evidence="4 5">
    <name type="scientific">Streptomyces cavernicola</name>
    <dbReference type="NCBI Taxonomy" id="3043613"/>
    <lineage>
        <taxon>Bacteria</taxon>
        <taxon>Bacillati</taxon>
        <taxon>Actinomycetota</taxon>
        <taxon>Actinomycetes</taxon>
        <taxon>Kitasatosporales</taxon>
        <taxon>Streptomycetaceae</taxon>
        <taxon>Streptomyces</taxon>
    </lineage>
</organism>
<protein>
    <submittedName>
        <fullName evidence="4">MBL fold metallo-hydrolase</fullName>
    </submittedName>
</protein>